<dbReference type="AlphaFoldDB" id="A0A2S7XPD2"/>
<reference evidence="1 2" key="1">
    <citation type="submission" date="2018-01" db="EMBL/GenBank/DDBJ databases">
        <title>The complete genome sequence of Chromatium okenii LaCa, a purple sulfur bacterium with a turbulent life.</title>
        <authorList>
            <person name="Luedin S.M."/>
            <person name="Liechti N."/>
            <person name="Storelli N."/>
            <person name="Danza F."/>
            <person name="Wittwer M."/>
            <person name="Pothier J.F."/>
            <person name="Tonolla M.A."/>
        </authorList>
    </citation>
    <scope>NUCLEOTIDE SEQUENCE [LARGE SCALE GENOMIC DNA]</scope>
    <source>
        <strain evidence="1 2">LaCa</strain>
    </source>
</reference>
<dbReference type="OrthoDB" id="9794662at2"/>
<dbReference type="RefSeq" id="WP_105074609.1">
    <property type="nucleotide sequence ID" value="NZ_PPGH01000037.1"/>
</dbReference>
<dbReference type="EMBL" id="PPGH01000037">
    <property type="protein sequence ID" value="PQJ95585.1"/>
    <property type="molecule type" value="Genomic_DNA"/>
</dbReference>
<accession>A0A2S7XPD2</accession>
<organism evidence="1 2">
    <name type="scientific">Chromatium okenii</name>
    <dbReference type="NCBI Taxonomy" id="61644"/>
    <lineage>
        <taxon>Bacteria</taxon>
        <taxon>Pseudomonadati</taxon>
        <taxon>Pseudomonadota</taxon>
        <taxon>Gammaproteobacteria</taxon>
        <taxon>Chromatiales</taxon>
        <taxon>Chromatiaceae</taxon>
        <taxon>Chromatium</taxon>
    </lineage>
</organism>
<protein>
    <submittedName>
        <fullName evidence="1">Transcriptional regulator</fullName>
    </submittedName>
</protein>
<keyword evidence="2" id="KW-1185">Reference proteome</keyword>
<gene>
    <name evidence="1" type="ORF">CXB77_15830</name>
</gene>
<dbReference type="Proteomes" id="UP000239936">
    <property type="component" value="Unassembled WGS sequence"/>
</dbReference>
<evidence type="ECO:0000313" key="2">
    <source>
        <dbReference type="Proteomes" id="UP000239936"/>
    </source>
</evidence>
<evidence type="ECO:0000313" key="1">
    <source>
        <dbReference type="EMBL" id="PQJ95585.1"/>
    </source>
</evidence>
<name>A0A2S7XPD2_9GAMM</name>
<comment type="caution">
    <text evidence="1">The sequence shown here is derived from an EMBL/GenBank/DDBJ whole genome shotgun (WGS) entry which is preliminary data.</text>
</comment>
<sequence>MALTRHFKETVVARVQSDPAFAQALFDEAINLFLNGESDTAKLVLRDLINATIGFESLSQKIHKPIKSLHRILFSSGNPNMNHISVIFAAVKRTLKIETRK</sequence>
<proteinExistence type="predicted"/>